<keyword evidence="3 9" id="KW-0349">Heme</keyword>
<reference evidence="12 13" key="1">
    <citation type="journal article" date="2018" name="IMA Fungus">
        <title>IMA Genome-F 9: Draft genome sequence of Annulohypoxylon stygium, Aspergillus mulundensis, Berkeleyomyces basicola (syn. Thielaviopsis basicola), Ceratocystis smalleyi, two Cercospora beticola strains, Coleophoma cylindrospora, Fusarium fracticaudum, Phialophora cf. hyalina, and Morchella septimelata.</title>
        <authorList>
            <person name="Wingfield B.D."/>
            <person name="Bills G.F."/>
            <person name="Dong Y."/>
            <person name="Huang W."/>
            <person name="Nel W.J."/>
            <person name="Swalarsk-Parry B.S."/>
            <person name="Vaghefi N."/>
            <person name="Wilken P.M."/>
            <person name="An Z."/>
            <person name="de Beer Z.W."/>
            <person name="De Vos L."/>
            <person name="Chen L."/>
            <person name="Duong T.A."/>
            <person name="Gao Y."/>
            <person name="Hammerbacher A."/>
            <person name="Kikkert J.R."/>
            <person name="Li Y."/>
            <person name="Li H."/>
            <person name="Li K."/>
            <person name="Li Q."/>
            <person name="Liu X."/>
            <person name="Ma X."/>
            <person name="Naidoo K."/>
            <person name="Pethybridge S.J."/>
            <person name="Sun J."/>
            <person name="Steenkamp E.T."/>
            <person name="van der Nest M.A."/>
            <person name="van Wyk S."/>
            <person name="Wingfield M.J."/>
            <person name="Xiong C."/>
            <person name="Yue Q."/>
            <person name="Zhang X."/>
        </authorList>
    </citation>
    <scope>NUCLEOTIDE SEQUENCE [LARGE SCALE GENOMIC DNA]</scope>
    <source>
        <strain evidence="12 13">BP5796</strain>
    </source>
</reference>
<feature type="region of interest" description="Disordered" evidence="10">
    <location>
        <begin position="1"/>
        <end position="21"/>
    </location>
</feature>
<keyword evidence="2" id="KW-0575">Peroxidase</keyword>
<dbReference type="EMBL" id="PDLN01000023">
    <property type="protein sequence ID" value="RDW57328.1"/>
    <property type="molecule type" value="Genomic_DNA"/>
</dbReference>
<dbReference type="Pfam" id="PF06628">
    <property type="entry name" value="Catalase-rel"/>
    <property type="match status" value="1"/>
</dbReference>
<dbReference type="PRINTS" id="PR00067">
    <property type="entry name" value="CATALASE"/>
</dbReference>
<evidence type="ECO:0000313" key="13">
    <source>
        <dbReference type="Proteomes" id="UP000256328"/>
    </source>
</evidence>
<evidence type="ECO:0000256" key="8">
    <source>
        <dbReference type="PIRSR" id="PIRSR038928-1"/>
    </source>
</evidence>
<sequence>MATTTDAPVTTLAEGQPSFDPTSAVQIRSSARGGGLVLLQDTQLIETLAHYARERIPERVVHAKAAGAWGEFEVTHDISHITSAAFLCGVGKKTKTLLRISTVGGEKGSADTVRDVRGWAMKFFTEEGNQDFVFNDLPVFFIRDPIKFPSLNRSHKRHPQTNLADSTMFWEYVSIITTRKGFIALCSYLAFVEFQRRFATSIPTVTTLTNCTRPYVLFFLLRISTLDANDNTAKDGSFKYVKMHFKPDAGITTLPADVAARLAGEQPDYLTQDLFDAIERGDFPVWTLYLQVMEPQDAETYRWNIFDMTKVWPHKDYPLQPPSNYFQDIEQAAFSPSAMVPGIGPSADPMLQARMFSYPDAARYRLGVNYTQLPCNAPISPVYSPYLRDGVGSIKGNYGADPVYVRSSLKKIQPGPKNNLHEEWVGQVTVYSSEVEDDDFVQARDLWNLLGKEESQQEFLVCNVAGHVKPAIPRVRAETIAMFARVDAGLGKRIEQKISELLGK</sequence>
<dbReference type="PROSITE" id="PS51402">
    <property type="entry name" value="CATALASE_3"/>
    <property type="match status" value="1"/>
</dbReference>
<dbReference type="OrthoDB" id="6880011at2759"/>
<protein>
    <recommendedName>
        <fullName evidence="11">Catalase core domain-containing protein</fullName>
    </recommendedName>
</protein>
<feature type="binding site" description="axial binding residue" evidence="9">
    <location>
        <position position="358"/>
    </location>
    <ligand>
        <name>heme</name>
        <dbReference type="ChEBI" id="CHEBI:30413"/>
    </ligand>
    <ligandPart>
        <name>Fe</name>
        <dbReference type="ChEBI" id="CHEBI:18248"/>
    </ligandPart>
</feature>
<gene>
    <name evidence="12" type="ORF">BP5796_12778</name>
</gene>
<dbReference type="Pfam" id="PF00199">
    <property type="entry name" value="Catalase"/>
    <property type="match status" value="2"/>
</dbReference>
<dbReference type="InterPro" id="IPR020835">
    <property type="entry name" value="Catalase_sf"/>
</dbReference>
<comment type="cofactor">
    <cofactor evidence="9">
        <name>heme</name>
        <dbReference type="ChEBI" id="CHEBI:30413"/>
    </cofactor>
</comment>
<feature type="domain" description="Catalase core" evidence="11">
    <location>
        <begin position="11"/>
        <end position="413"/>
    </location>
</feature>
<dbReference type="GO" id="GO:0046872">
    <property type="term" value="F:metal ion binding"/>
    <property type="evidence" value="ECO:0007669"/>
    <property type="project" value="UniProtKB-KW"/>
</dbReference>
<keyword evidence="4 9" id="KW-0479">Metal-binding</keyword>
<keyword evidence="6 9" id="KW-0408">Iron</keyword>
<dbReference type="InterPro" id="IPR011614">
    <property type="entry name" value="Catalase_core"/>
</dbReference>
<dbReference type="GO" id="GO:0042542">
    <property type="term" value="P:response to hydrogen peroxide"/>
    <property type="evidence" value="ECO:0007669"/>
    <property type="project" value="TreeGrafter"/>
</dbReference>
<dbReference type="GO" id="GO:0020037">
    <property type="term" value="F:heme binding"/>
    <property type="evidence" value="ECO:0007669"/>
    <property type="project" value="InterPro"/>
</dbReference>
<dbReference type="GO" id="GO:0005777">
    <property type="term" value="C:peroxisome"/>
    <property type="evidence" value="ECO:0007669"/>
    <property type="project" value="TreeGrafter"/>
</dbReference>
<keyword evidence="5" id="KW-0560">Oxidoreductase</keyword>
<evidence type="ECO:0000256" key="10">
    <source>
        <dbReference type="SAM" id="MobiDB-lite"/>
    </source>
</evidence>
<name>A0A3D8Q6Q6_9HELO</name>
<dbReference type="PANTHER" id="PTHR11465:SF26">
    <property type="entry name" value="CATALASE 2"/>
    <property type="match status" value="1"/>
</dbReference>
<evidence type="ECO:0000256" key="3">
    <source>
        <dbReference type="ARBA" id="ARBA00022617"/>
    </source>
</evidence>
<proteinExistence type="inferred from homology"/>
<organism evidence="12 13">
    <name type="scientific">Coleophoma crateriformis</name>
    <dbReference type="NCBI Taxonomy" id="565419"/>
    <lineage>
        <taxon>Eukaryota</taxon>
        <taxon>Fungi</taxon>
        <taxon>Dikarya</taxon>
        <taxon>Ascomycota</taxon>
        <taxon>Pezizomycotina</taxon>
        <taxon>Leotiomycetes</taxon>
        <taxon>Helotiales</taxon>
        <taxon>Dermateaceae</taxon>
        <taxon>Coleophoma</taxon>
    </lineage>
</organism>
<dbReference type="GO" id="GO:0005739">
    <property type="term" value="C:mitochondrion"/>
    <property type="evidence" value="ECO:0007669"/>
    <property type="project" value="TreeGrafter"/>
</dbReference>
<keyword evidence="7" id="KW-0376">Hydrogen peroxide</keyword>
<evidence type="ECO:0000259" key="11">
    <source>
        <dbReference type="SMART" id="SM01060"/>
    </source>
</evidence>
<dbReference type="SMART" id="SM01060">
    <property type="entry name" value="Catalase"/>
    <property type="match status" value="1"/>
</dbReference>
<dbReference type="GO" id="GO:0004096">
    <property type="term" value="F:catalase activity"/>
    <property type="evidence" value="ECO:0007669"/>
    <property type="project" value="UniProtKB-EC"/>
</dbReference>
<keyword evidence="13" id="KW-1185">Reference proteome</keyword>
<evidence type="ECO:0000256" key="5">
    <source>
        <dbReference type="ARBA" id="ARBA00023002"/>
    </source>
</evidence>
<evidence type="ECO:0000256" key="6">
    <source>
        <dbReference type="ARBA" id="ARBA00023004"/>
    </source>
</evidence>
<feature type="active site" evidence="8">
    <location>
        <position position="62"/>
    </location>
</feature>
<feature type="active site" evidence="8">
    <location>
        <position position="135"/>
    </location>
</feature>
<dbReference type="Gene3D" id="2.40.180.10">
    <property type="entry name" value="Catalase core domain"/>
    <property type="match status" value="1"/>
</dbReference>
<dbReference type="InterPro" id="IPR010582">
    <property type="entry name" value="Catalase_immune_responsive"/>
</dbReference>
<evidence type="ECO:0000256" key="1">
    <source>
        <dbReference type="ARBA" id="ARBA00005329"/>
    </source>
</evidence>
<evidence type="ECO:0000256" key="4">
    <source>
        <dbReference type="ARBA" id="ARBA00022723"/>
    </source>
</evidence>
<comment type="similarity">
    <text evidence="1">Belongs to the catalase family.</text>
</comment>
<evidence type="ECO:0000256" key="2">
    <source>
        <dbReference type="ARBA" id="ARBA00022559"/>
    </source>
</evidence>
<dbReference type="Proteomes" id="UP000256328">
    <property type="component" value="Unassembled WGS sequence"/>
</dbReference>
<dbReference type="GO" id="GO:0042744">
    <property type="term" value="P:hydrogen peroxide catabolic process"/>
    <property type="evidence" value="ECO:0007669"/>
    <property type="project" value="UniProtKB-KW"/>
</dbReference>
<evidence type="ECO:0000256" key="7">
    <source>
        <dbReference type="ARBA" id="ARBA00023324"/>
    </source>
</evidence>
<dbReference type="AlphaFoldDB" id="A0A3D8Q6Q6"/>
<dbReference type="PIRSF" id="PIRSF038928">
    <property type="entry name" value="Catalase_clade1-3"/>
    <property type="match status" value="1"/>
</dbReference>
<accession>A0A3D8Q6Q6</accession>
<dbReference type="PANTHER" id="PTHR11465">
    <property type="entry name" value="CATALASE"/>
    <property type="match status" value="1"/>
</dbReference>
<dbReference type="InterPro" id="IPR018028">
    <property type="entry name" value="Catalase"/>
</dbReference>
<dbReference type="SUPFAM" id="SSF56634">
    <property type="entry name" value="Heme-dependent catalase-like"/>
    <property type="match status" value="1"/>
</dbReference>
<evidence type="ECO:0000256" key="9">
    <source>
        <dbReference type="PIRSR" id="PIRSR038928-2"/>
    </source>
</evidence>
<evidence type="ECO:0000313" key="12">
    <source>
        <dbReference type="EMBL" id="RDW57328.1"/>
    </source>
</evidence>
<dbReference type="InterPro" id="IPR024711">
    <property type="entry name" value="Catalase_clade1/3"/>
</dbReference>
<comment type="caution">
    <text evidence="12">The sequence shown here is derived from an EMBL/GenBank/DDBJ whole genome shotgun (WGS) entry which is preliminary data.</text>
</comment>